<feature type="binding site" evidence="4">
    <location>
        <begin position="1510"/>
        <end position="1517"/>
    </location>
    <ligand>
        <name>ATP</name>
        <dbReference type="ChEBI" id="CHEBI:30616"/>
    </ligand>
</feature>
<organism evidence="7 8">
    <name type="scientific">Hydrogenophaga luteola</name>
    <dbReference type="NCBI Taxonomy" id="1591122"/>
    <lineage>
        <taxon>Bacteria</taxon>
        <taxon>Pseudomonadati</taxon>
        <taxon>Pseudomonadota</taxon>
        <taxon>Betaproteobacteria</taxon>
        <taxon>Burkholderiales</taxon>
        <taxon>Comamonadaceae</taxon>
        <taxon>Hydrogenophaga</taxon>
    </lineage>
</organism>
<dbReference type="InterPro" id="IPR027417">
    <property type="entry name" value="P-loop_NTPase"/>
</dbReference>
<dbReference type="Pfam" id="PF01580">
    <property type="entry name" value="FtsK_SpoIIIE"/>
    <property type="match status" value="1"/>
</dbReference>
<comment type="subcellular location">
    <subcellularLocation>
        <location evidence="1">Endomembrane system</location>
    </subcellularLocation>
</comment>
<evidence type="ECO:0000256" key="3">
    <source>
        <dbReference type="ARBA" id="ARBA00022840"/>
    </source>
</evidence>
<dbReference type="Proteomes" id="UP001595729">
    <property type="component" value="Unassembled WGS sequence"/>
</dbReference>
<evidence type="ECO:0000256" key="4">
    <source>
        <dbReference type="PROSITE-ProRule" id="PRU00289"/>
    </source>
</evidence>
<feature type="domain" description="FtsK" evidence="6">
    <location>
        <begin position="1491"/>
        <end position="1683"/>
    </location>
</feature>
<dbReference type="InterPro" id="IPR050206">
    <property type="entry name" value="FtsK/SpoIIIE/SftA"/>
</dbReference>
<proteinExistence type="predicted"/>
<evidence type="ECO:0000256" key="1">
    <source>
        <dbReference type="ARBA" id="ARBA00004308"/>
    </source>
</evidence>
<evidence type="ECO:0000313" key="8">
    <source>
        <dbReference type="Proteomes" id="UP001595729"/>
    </source>
</evidence>
<gene>
    <name evidence="7" type="ORF">ACFOPI_19680</name>
</gene>
<feature type="compositionally biased region" description="Basic and acidic residues" evidence="5">
    <location>
        <begin position="1343"/>
        <end position="1356"/>
    </location>
</feature>
<protein>
    <submittedName>
        <fullName evidence="7">FtsK/SpoIIIE domain-containing protein</fullName>
    </submittedName>
</protein>
<keyword evidence="8" id="KW-1185">Reference proteome</keyword>
<dbReference type="PANTHER" id="PTHR22683">
    <property type="entry name" value="SPORULATION PROTEIN RELATED"/>
    <property type="match status" value="1"/>
</dbReference>
<keyword evidence="3 4" id="KW-0067">ATP-binding</keyword>
<dbReference type="Gene3D" id="3.40.50.300">
    <property type="entry name" value="P-loop containing nucleotide triphosphate hydrolases"/>
    <property type="match status" value="1"/>
</dbReference>
<dbReference type="PANTHER" id="PTHR22683:SF41">
    <property type="entry name" value="DNA TRANSLOCASE FTSK"/>
    <property type="match status" value="1"/>
</dbReference>
<accession>A0ABV7WA88</accession>
<evidence type="ECO:0000256" key="5">
    <source>
        <dbReference type="SAM" id="MobiDB-lite"/>
    </source>
</evidence>
<dbReference type="InterPro" id="IPR002543">
    <property type="entry name" value="FtsK_dom"/>
</dbReference>
<sequence length="1734" mass="191857">MTSDTLARAATQIAVLVLKRDASAAHQCFRVKNLHADEVLQFVNWWPDAARARGLEKVRLIVADSLNGSIPSAHVAEPGCSITHYRNNNPDGLVYIETSVQSDEQGLQNMFSLRDSNFLDGSFDEYVKPGSGVPELLVTEAWRVAGGVGPTPALLLEHLLRIVRLVHPAIEPVPVRRFIGFIEEAARQWVSNEETIDPAIASCIVGDALWAMDMFPDPLWNEGAEARWRRRLELNSRHADLIEGSTELDAEAIETKALATKFVGRDGEALPFAVAQEWRRLCIAYGANPSSELRRQIPYEVFNQLFSKDLTGLRLGDRVRAELAEVAPDRLGEFDALDVTGGLNTKSSHDANRLLDASPPPGLKPLADLLSGATRKSLERLAAPPRKRFFNPIIEIIRQAQRVSSDTASKQIAVIELALQSEHAEGTHMQGLFAFLFGETLRSVATTVEGVPGSCQLVLQHELISQVPAPALVEDLEDDEEESEPLQWDPLLLRFTFRDPEGRILEVMEQMEWLPPDVHHFAFLWLLAVAEESPALDSVGMLRRSASEDSADWLTSIVQRETSLETLVLSAEHVLETPGVMFQELVQLRRQLRSEMSVRGLELGVLQAFLDKWQAMLKQARESLVPDGVRSRELDALLGCDMLAGEDIDRRMMLALHPIRLRWICSYLEQTMRLSEEFLSREAAFADGEGSIFLDWLERLTPREAPPIAAGSNGQLLYSKAEVGWCEDFSSLDPEAGDIAFDNDAIASIAHRISSYLDTHPYKRDGLSILVVLPTSDGMPGELLKRIIAKTHGPVRIFLSVAAPKTRWEAIARSVESISEGADSSPRIRLFPDRDLAFMDFRAGQSISELLADLQIDIGIVTHVLQEQIVSQQNTEAPIERPGVHNPLLHRPLRLEGGGSGSGSAISLVMLPKYPDPILESWSTLVVRANRSRPVAPGQPENTDFVELRVNFQDSARLFKDLHEHCHWVITLERHISRDQIESEEAGSPDVLSIEDGIGANRLNTLIVSSRSGRELIHSRLVRKLRRLVPVRRLQEQPSGLLSELANGIYESIRQIAPRLALQALGVARVTEEIVGLTVARNLVEDHFPPDVSNGLVAWVSLDEHAEWFGGHAQVRADMCRLTLERGQDGALEVDVLVLEGKLRQLYDGHGVLQVSRTCEFFESILGDQDGKQTRKVDHLMWRELLASAIERLAKDTVEVYSPEGSVAPEVLNAIRDLTISNLRSGSIRLRGVNGVYSACLWDNEDEQLVRTKENGVTVLKSTRSHLIDLVRLRNRRIAYVASVAGASTKIEGPEQLDALAGDGDSKAATEAEQVLASLSRRDDRSANDERNPVVPDVPPFQDEARPQVSKSEEHSASAPAPVLKKGLSQAALQRMYEDILGCFGQHQISVFAAARDEEPFTEGPASILFKLKPGSGIDPRKLSEKGAALKLVLELEQEQNVSFNIDRGFVTIDVPKRPEHRYFVDGAETWTRWQRPANALSVPIGEDRFGSIVEFNFSSANSPHLLVAGTTGSGKSEALNTILFGLTRHYTASELRLMLVDPKGTELAPFEGSVYLEGQIGWDDADSLALLQRAVAEMQRRYVLFREASTRSLVEFNAAAAPENRLPWWVIVLDEYADLTHDPQSKKEIEAELKRLAQKARAAGIHVIIATQKPSADVISTNLRSNLPAQLALRVKSATESRVVIDEAGAENLNGKGDALLKADGKLVRVQCSRVNPAVWSVALEGPLQKAFP</sequence>
<dbReference type="SUPFAM" id="SSF52540">
    <property type="entry name" value="P-loop containing nucleoside triphosphate hydrolases"/>
    <property type="match status" value="1"/>
</dbReference>
<evidence type="ECO:0000259" key="6">
    <source>
        <dbReference type="PROSITE" id="PS50901"/>
    </source>
</evidence>
<evidence type="ECO:0000256" key="2">
    <source>
        <dbReference type="ARBA" id="ARBA00022741"/>
    </source>
</evidence>
<keyword evidence="2 4" id="KW-0547">Nucleotide-binding</keyword>
<dbReference type="PROSITE" id="PS50901">
    <property type="entry name" value="FTSK"/>
    <property type="match status" value="1"/>
</dbReference>
<dbReference type="RefSeq" id="WP_382177688.1">
    <property type="nucleotide sequence ID" value="NZ_JBHRXX010000009.1"/>
</dbReference>
<dbReference type="CDD" id="cd01127">
    <property type="entry name" value="TrwB_TraG_TraD_VirD4"/>
    <property type="match status" value="1"/>
</dbReference>
<reference evidence="8" key="1">
    <citation type="journal article" date="2019" name="Int. J. Syst. Evol. Microbiol.">
        <title>The Global Catalogue of Microorganisms (GCM) 10K type strain sequencing project: providing services to taxonomists for standard genome sequencing and annotation.</title>
        <authorList>
            <consortium name="The Broad Institute Genomics Platform"/>
            <consortium name="The Broad Institute Genome Sequencing Center for Infectious Disease"/>
            <person name="Wu L."/>
            <person name="Ma J."/>
        </authorList>
    </citation>
    <scope>NUCLEOTIDE SEQUENCE [LARGE SCALE GENOMIC DNA]</scope>
    <source>
        <strain evidence="8">KCTC 42501</strain>
    </source>
</reference>
<feature type="compositionally biased region" description="Basic and acidic residues" evidence="5">
    <location>
        <begin position="1320"/>
        <end position="1332"/>
    </location>
</feature>
<comment type="caution">
    <text evidence="7">The sequence shown here is derived from an EMBL/GenBank/DDBJ whole genome shotgun (WGS) entry which is preliminary data.</text>
</comment>
<evidence type="ECO:0000313" key="7">
    <source>
        <dbReference type="EMBL" id="MFC3685827.1"/>
    </source>
</evidence>
<name>A0ABV7WA88_9BURK</name>
<dbReference type="EMBL" id="JBHRXX010000009">
    <property type="protein sequence ID" value="MFC3685827.1"/>
    <property type="molecule type" value="Genomic_DNA"/>
</dbReference>
<feature type="region of interest" description="Disordered" evidence="5">
    <location>
        <begin position="1317"/>
        <end position="1362"/>
    </location>
</feature>